<dbReference type="EMBL" id="CP046171">
    <property type="protein sequence ID" value="QIS00967.1"/>
    <property type="molecule type" value="Genomic_DNA"/>
</dbReference>
<dbReference type="GO" id="GO:0003677">
    <property type="term" value="F:DNA binding"/>
    <property type="evidence" value="ECO:0007669"/>
    <property type="project" value="InterPro"/>
</dbReference>
<feature type="domain" description="HTH cro/C1-type" evidence="2">
    <location>
        <begin position="27"/>
        <end position="75"/>
    </location>
</feature>
<organism evidence="3 4">
    <name type="scientific">Nocardia brasiliensis</name>
    <dbReference type="NCBI Taxonomy" id="37326"/>
    <lineage>
        <taxon>Bacteria</taxon>
        <taxon>Bacillati</taxon>
        <taxon>Actinomycetota</taxon>
        <taxon>Actinomycetes</taxon>
        <taxon>Mycobacteriales</taxon>
        <taxon>Nocardiaceae</taxon>
        <taxon>Nocardia</taxon>
    </lineage>
</organism>
<dbReference type="RefSeq" id="WP_167460124.1">
    <property type="nucleotide sequence ID" value="NZ_CP046171.1"/>
</dbReference>
<gene>
    <name evidence="3" type="ORF">F5X71_00255</name>
</gene>
<dbReference type="InterPro" id="IPR010982">
    <property type="entry name" value="Lambda_DNA-bd_dom_sf"/>
</dbReference>
<reference evidence="3 4" key="1">
    <citation type="journal article" date="2019" name="ACS Chem. Biol.">
        <title>Identification and Mobilization of a Cryptic Antibiotic Biosynthesis Gene Locus from a Human-Pathogenic Nocardia Isolate.</title>
        <authorList>
            <person name="Herisse M."/>
            <person name="Ishida K."/>
            <person name="Porter J.L."/>
            <person name="Howden B."/>
            <person name="Hertweck C."/>
            <person name="Stinear T.P."/>
            <person name="Pidot S.J."/>
        </authorList>
    </citation>
    <scope>NUCLEOTIDE SEQUENCE [LARGE SCALE GENOMIC DNA]</scope>
    <source>
        <strain evidence="3 4">AUSMDU00024985</strain>
    </source>
</reference>
<dbReference type="Gene3D" id="1.10.260.40">
    <property type="entry name" value="lambda repressor-like DNA-binding domains"/>
    <property type="match status" value="1"/>
</dbReference>
<sequence>MGRAAIGPAGPHSRALAGEIRAEMGRQNGLTLKDLAAASGLKPTYLGSRIRGESPLNLNDIEAVAAALGLSFAALIQRGVEAAAKAIDEPADAEPVGPLVTSRGTRTGRSSAARVRELKQRAATPRQSS</sequence>
<dbReference type="AlphaFoldDB" id="A0A6G9XJ73"/>
<feature type="region of interest" description="Disordered" evidence="1">
    <location>
        <begin position="86"/>
        <end position="129"/>
    </location>
</feature>
<accession>A0A6G9XJ73</accession>
<dbReference type="SUPFAM" id="SSF47413">
    <property type="entry name" value="lambda repressor-like DNA-binding domains"/>
    <property type="match status" value="1"/>
</dbReference>
<evidence type="ECO:0000259" key="2">
    <source>
        <dbReference type="PROSITE" id="PS50943"/>
    </source>
</evidence>
<dbReference type="SMART" id="SM00530">
    <property type="entry name" value="HTH_XRE"/>
    <property type="match status" value="1"/>
</dbReference>
<evidence type="ECO:0000256" key="1">
    <source>
        <dbReference type="SAM" id="MobiDB-lite"/>
    </source>
</evidence>
<dbReference type="Proteomes" id="UP000501705">
    <property type="component" value="Chromosome"/>
</dbReference>
<name>A0A6G9XJ73_NOCBR</name>
<evidence type="ECO:0000313" key="3">
    <source>
        <dbReference type="EMBL" id="QIS00967.1"/>
    </source>
</evidence>
<protein>
    <submittedName>
        <fullName evidence="3">Helix-turn-helix domain-containing protein</fullName>
    </submittedName>
</protein>
<proteinExistence type="predicted"/>
<dbReference type="CDD" id="cd00093">
    <property type="entry name" value="HTH_XRE"/>
    <property type="match status" value="1"/>
</dbReference>
<dbReference type="InterPro" id="IPR001387">
    <property type="entry name" value="Cro/C1-type_HTH"/>
</dbReference>
<dbReference type="Pfam" id="PF01381">
    <property type="entry name" value="HTH_3"/>
    <property type="match status" value="1"/>
</dbReference>
<dbReference type="PROSITE" id="PS50943">
    <property type="entry name" value="HTH_CROC1"/>
    <property type="match status" value="1"/>
</dbReference>
<evidence type="ECO:0000313" key="4">
    <source>
        <dbReference type="Proteomes" id="UP000501705"/>
    </source>
</evidence>